<dbReference type="InterPro" id="IPR001882">
    <property type="entry name" value="Biotin_BS"/>
</dbReference>
<feature type="domain" description="Lipoyl-binding" evidence="2">
    <location>
        <begin position="42"/>
        <end position="119"/>
    </location>
</feature>
<dbReference type="Gene3D" id="2.40.50.100">
    <property type="match status" value="1"/>
</dbReference>
<evidence type="ECO:0000256" key="1">
    <source>
        <dbReference type="ARBA" id="ARBA00023267"/>
    </source>
</evidence>
<sequence length="119" mass="12282">MRKFKITVENTAYNVVVEEVDATAAVQAKPVVAATPAAPVATATPVAGGDTPLTCRLGGVVDSIEVTVGQHVNEGDKVMIVEAMKMKTSMVANKTGKVTSIAVKVADKVETGQVLMTIA</sequence>
<name>A0A1I5AYB3_9NEIS</name>
<evidence type="ECO:0000313" key="3">
    <source>
        <dbReference type="EMBL" id="SFN67434.1"/>
    </source>
</evidence>
<dbReference type="PANTHER" id="PTHR45266:SF3">
    <property type="entry name" value="OXALOACETATE DECARBOXYLASE ALPHA CHAIN"/>
    <property type="match status" value="1"/>
</dbReference>
<dbReference type="SUPFAM" id="SSF51230">
    <property type="entry name" value="Single hybrid motif"/>
    <property type="match status" value="1"/>
</dbReference>
<dbReference type="InterPro" id="IPR050709">
    <property type="entry name" value="Biotin_Carboxyl_Carrier/Decarb"/>
</dbReference>
<dbReference type="InterPro" id="IPR011053">
    <property type="entry name" value="Single_hybrid_motif"/>
</dbReference>
<dbReference type="Proteomes" id="UP000242869">
    <property type="component" value="Unassembled WGS sequence"/>
</dbReference>
<evidence type="ECO:0000259" key="2">
    <source>
        <dbReference type="PROSITE" id="PS50968"/>
    </source>
</evidence>
<keyword evidence="4" id="KW-1185">Reference proteome</keyword>
<gene>
    <name evidence="3" type="ORF">SAMN05660284_02033</name>
</gene>
<dbReference type="CDD" id="cd06850">
    <property type="entry name" value="biotinyl_domain"/>
    <property type="match status" value="1"/>
</dbReference>
<dbReference type="EMBL" id="FOVE01000014">
    <property type="protein sequence ID" value="SFN67434.1"/>
    <property type="molecule type" value="Genomic_DNA"/>
</dbReference>
<dbReference type="PANTHER" id="PTHR45266">
    <property type="entry name" value="OXALOACETATE DECARBOXYLASE ALPHA CHAIN"/>
    <property type="match status" value="1"/>
</dbReference>
<accession>A0A1I5AYB3</accession>
<protein>
    <submittedName>
        <fullName evidence="3">Biotin-requiring enzyme</fullName>
    </submittedName>
</protein>
<dbReference type="PROSITE" id="PS50968">
    <property type="entry name" value="BIOTINYL_LIPOYL"/>
    <property type="match status" value="1"/>
</dbReference>
<reference evidence="4" key="1">
    <citation type="submission" date="2016-10" db="EMBL/GenBank/DDBJ databases">
        <authorList>
            <person name="Varghese N."/>
            <person name="Submissions S."/>
        </authorList>
    </citation>
    <scope>NUCLEOTIDE SEQUENCE [LARGE SCALE GENOMIC DNA]</scope>
    <source>
        <strain evidence="4">DSM 6150</strain>
    </source>
</reference>
<dbReference type="OrthoDB" id="9768696at2"/>
<dbReference type="PROSITE" id="PS00188">
    <property type="entry name" value="BIOTIN"/>
    <property type="match status" value="1"/>
</dbReference>
<dbReference type="STRING" id="83765.SAMN05660284_02033"/>
<keyword evidence="1" id="KW-0092">Biotin</keyword>
<organism evidence="3 4">
    <name type="scientific">Formivibrio citricus</name>
    <dbReference type="NCBI Taxonomy" id="83765"/>
    <lineage>
        <taxon>Bacteria</taxon>
        <taxon>Pseudomonadati</taxon>
        <taxon>Pseudomonadota</taxon>
        <taxon>Betaproteobacteria</taxon>
        <taxon>Neisseriales</taxon>
        <taxon>Chitinibacteraceae</taxon>
        <taxon>Formivibrio</taxon>
    </lineage>
</organism>
<dbReference type="Pfam" id="PF00364">
    <property type="entry name" value="Biotin_lipoyl"/>
    <property type="match status" value="1"/>
</dbReference>
<dbReference type="AlphaFoldDB" id="A0A1I5AYB3"/>
<dbReference type="RefSeq" id="WP_091195582.1">
    <property type="nucleotide sequence ID" value="NZ_FOVE01000014.1"/>
</dbReference>
<evidence type="ECO:0000313" key="4">
    <source>
        <dbReference type="Proteomes" id="UP000242869"/>
    </source>
</evidence>
<dbReference type="InterPro" id="IPR000089">
    <property type="entry name" value="Biotin_lipoyl"/>
</dbReference>
<proteinExistence type="predicted"/>